<dbReference type="EMBL" id="FNNJ01000003">
    <property type="protein sequence ID" value="SDX06564.1"/>
    <property type="molecule type" value="Genomic_DNA"/>
</dbReference>
<dbReference type="GO" id="GO:0003700">
    <property type="term" value="F:DNA-binding transcription factor activity"/>
    <property type="evidence" value="ECO:0007669"/>
    <property type="project" value="InterPro"/>
</dbReference>
<keyword evidence="2" id="KW-0238">DNA-binding</keyword>
<evidence type="ECO:0000256" key="3">
    <source>
        <dbReference type="ARBA" id="ARBA00023163"/>
    </source>
</evidence>
<feature type="domain" description="HTH deoR-type" evidence="4">
    <location>
        <begin position="5"/>
        <end position="60"/>
    </location>
</feature>
<dbReference type="InterPro" id="IPR014036">
    <property type="entry name" value="DeoR-like_C"/>
</dbReference>
<dbReference type="PANTHER" id="PTHR30363:SF44">
    <property type="entry name" value="AGA OPERON TRANSCRIPTIONAL REPRESSOR-RELATED"/>
    <property type="match status" value="1"/>
</dbReference>
<protein>
    <submittedName>
        <fullName evidence="5">Transcriptional regulator, DeoR family</fullName>
    </submittedName>
</protein>
<reference evidence="6" key="1">
    <citation type="submission" date="2016-10" db="EMBL/GenBank/DDBJ databases">
        <authorList>
            <person name="Varghese N."/>
            <person name="Submissions S."/>
        </authorList>
    </citation>
    <scope>NUCLEOTIDE SEQUENCE [LARGE SCALE GENOMIC DNA]</scope>
    <source>
        <strain evidence="6">DSM 24956</strain>
    </source>
</reference>
<evidence type="ECO:0000256" key="1">
    <source>
        <dbReference type="ARBA" id="ARBA00023015"/>
    </source>
</evidence>
<dbReference type="AlphaFoldDB" id="A0A1H2YPJ9"/>
<dbReference type="InterPro" id="IPR037171">
    <property type="entry name" value="NagB/RpiA_transferase-like"/>
</dbReference>
<accession>A0A1H2YPJ9</accession>
<dbReference type="InterPro" id="IPR050313">
    <property type="entry name" value="Carb_Metab_HTH_regulators"/>
</dbReference>
<keyword evidence="1" id="KW-0805">Transcription regulation</keyword>
<dbReference type="InterPro" id="IPR036390">
    <property type="entry name" value="WH_DNA-bd_sf"/>
</dbReference>
<dbReference type="PRINTS" id="PR00037">
    <property type="entry name" value="HTHLACR"/>
</dbReference>
<dbReference type="Gene3D" id="1.10.10.10">
    <property type="entry name" value="Winged helix-like DNA-binding domain superfamily/Winged helix DNA-binding domain"/>
    <property type="match status" value="1"/>
</dbReference>
<dbReference type="Proteomes" id="UP000199595">
    <property type="component" value="Unassembled WGS sequence"/>
</dbReference>
<dbReference type="OrthoDB" id="9797223at2"/>
<gene>
    <name evidence="5" type="ORF">SAMN05444411_1037</name>
</gene>
<dbReference type="GO" id="GO:0003677">
    <property type="term" value="F:DNA binding"/>
    <property type="evidence" value="ECO:0007669"/>
    <property type="project" value="UniProtKB-KW"/>
</dbReference>
<organism evidence="5 6">
    <name type="scientific">Lutibacter oricola</name>
    <dbReference type="NCBI Taxonomy" id="762486"/>
    <lineage>
        <taxon>Bacteria</taxon>
        <taxon>Pseudomonadati</taxon>
        <taxon>Bacteroidota</taxon>
        <taxon>Flavobacteriia</taxon>
        <taxon>Flavobacteriales</taxon>
        <taxon>Flavobacteriaceae</taxon>
        <taxon>Lutibacter</taxon>
    </lineage>
</organism>
<evidence type="ECO:0000313" key="5">
    <source>
        <dbReference type="EMBL" id="SDX06564.1"/>
    </source>
</evidence>
<evidence type="ECO:0000259" key="4">
    <source>
        <dbReference type="PROSITE" id="PS51000"/>
    </source>
</evidence>
<dbReference type="SUPFAM" id="SSF46785">
    <property type="entry name" value="Winged helix' DNA-binding domain"/>
    <property type="match status" value="1"/>
</dbReference>
<dbReference type="SMART" id="SM00420">
    <property type="entry name" value="HTH_DEOR"/>
    <property type="match status" value="1"/>
</dbReference>
<sequence>MTLNIVDRHQLILKKLEENGYVNVNELSQDFNVSVVTIRKDLKLLEERKLLFRSHGKAVPANPYIKEHHVNIKEKIHPQEKNRIAKAAAASLAPYDSIIIASGTSVIEFARHISATTEDLTVLTASLNTALILSENTNIDVMQLGGIVRKSSSSVIGPTAEKMLSEFTFTKLFLGVDGIDLEFGLTTTNSMEASLNKEMIKAAQKIIVLADSSKFGRKGFGKICGLDEVDQIITDNNIDKKTKERLTELGIDVTIV</sequence>
<evidence type="ECO:0000256" key="2">
    <source>
        <dbReference type="ARBA" id="ARBA00023125"/>
    </source>
</evidence>
<dbReference type="PROSITE" id="PS51000">
    <property type="entry name" value="HTH_DEOR_2"/>
    <property type="match status" value="1"/>
</dbReference>
<dbReference type="Gene3D" id="3.40.50.1360">
    <property type="match status" value="1"/>
</dbReference>
<dbReference type="InterPro" id="IPR036388">
    <property type="entry name" value="WH-like_DNA-bd_sf"/>
</dbReference>
<dbReference type="PANTHER" id="PTHR30363">
    <property type="entry name" value="HTH-TYPE TRANSCRIPTIONAL REGULATOR SRLR-RELATED"/>
    <property type="match status" value="1"/>
</dbReference>
<proteinExistence type="predicted"/>
<dbReference type="Pfam" id="PF00455">
    <property type="entry name" value="DeoRC"/>
    <property type="match status" value="1"/>
</dbReference>
<dbReference type="InterPro" id="IPR018356">
    <property type="entry name" value="Tscrpt_reg_HTH_DeoR_CS"/>
</dbReference>
<dbReference type="SMART" id="SM01134">
    <property type="entry name" value="DeoRC"/>
    <property type="match status" value="1"/>
</dbReference>
<dbReference type="SUPFAM" id="SSF100950">
    <property type="entry name" value="NagB/RpiA/CoA transferase-like"/>
    <property type="match status" value="1"/>
</dbReference>
<keyword evidence="6" id="KW-1185">Reference proteome</keyword>
<dbReference type="STRING" id="762486.SAMN05444411_1037"/>
<name>A0A1H2YPJ9_9FLAO</name>
<keyword evidence="3" id="KW-0804">Transcription</keyword>
<dbReference type="InterPro" id="IPR001034">
    <property type="entry name" value="DeoR_HTH"/>
</dbReference>
<dbReference type="Pfam" id="PF08220">
    <property type="entry name" value="HTH_DeoR"/>
    <property type="match status" value="1"/>
</dbReference>
<dbReference type="PROSITE" id="PS00894">
    <property type="entry name" value="HTH_DEOR_1"/>
    <property type="match status" value="1"/>
</dbReference>
<dbReference type="RefSeq" id="WP_090121985.1">
    <property type="nucleotide sequence ID" value="NZ_FNNJ01000003.1"/>
</dbReference>
<evidence type="ECO:0000313" key="6">
    <source>
        <dbReference type="Proteomes" id="UP000199595"/>
    </source>
</evidence>